<dbReference type="InterPro" id="IPR036397">
    <property type="entry name" value="RNaseH_sf"/>
</dbReference>
<proteinExistence type="predicted"/>
<dbReference type="Gene3D" id="2.40.70.10">
    <property type="entry name" value="Acid Proteases"/>
    <property type="match status" value="1"/>
</dbReference>
<evidence type="ECO:0000313" key="8">
    <source>
        <dbReference type="Proteomes" id="UP000683360"/>
    </source>
</evidence>
<dbReference type="GO" id="GO:0004190">
    <property type="term" value="F:aspartic-type endopeptidase activity"/>
    <property type="evidence" value="ECO:0007669"/>
    <property type="project" value="InterPro"/>
</dbReference>
<dbReference type="FunFam" id="3.30.420.10:FF:000032">
    <property type="entry name" value="Retrovirus-related Pol polyprotein from transposon 297-like Protein"/>
    <property type="match status" value="1"/>
</dbReference>
<dbReference type="Gene3D" id="3.30.420.10">
    <property type="entry name" value="Ribonuclease H-like superfamily/Ribonuclease H"/>
    <property type="match status" value="1"/>
</dbReference>
<evidence type="ECO:0000313" key="7">
    <source>
        <dbReference type="EMBL" id="CAG2252354.1"/>
    </source>
</evidence>
<dbReference type="InterPro" id="IPR012337">
    <property type="entry name" value="RNaseH-like_sf"/>
</dbReference>
<dbReference type="Gene3D" id="1.10.340.70">
    <property type="match status" value="1"/>
</dbReference>
<evidence type="ECO:0000256" key="1">
    <source>
        <dbReference type="ARBA" id="ARBA00022801"/>
    </source>
</evidence>
<dbReference type="PANTHER" id="PTHR37984">
    <property type="entry name" value="PROTEIN CBG26694"/>
    <property type="match status" value="1"/>
</dbReference>
<dbReference type="PROSITE" id="PS50175">
    <property type="entry name" value="ASP_PROT_RETROV"/>
    <property type="match status" value="1"/>
</dbReference>
<keyword evidence="2" id="KW-0479">Metal-binding</keyword>
<dbReference type="PROSITE" id="PS50157">
    <property type="entry name" value="ZINC_FINGER_C2H2_2"/>
    <property type="match status" value="1"/>
</dbReference>
<dbReference type="GO" id="GO:0003676">
    <property type="term" value="F:nucleic acid binding"/>
    <property type="evidence" value="ECO:0007669"/>
    <property type="project" value="InterPro"/>
</dbReference>
<dbReference type="GO" id="GO:0006508">
    <property type="term" value="P:proteolysis"/>
    <property type="evidence" value="ECO:0007669"/>
    <property type="project" value="InterPro"/>
</dbReference>
<dbReference type="PROSITE" id="PS00028">
    <property type="entry name" value="ZINC_FINGER_C2H2_1"/>
    <property type="match status" value="1"/>
</dbReference>
<dbReference type="SUPFAM" id="SSF50630">
    <property type="entry name" value="Acid proteases"/>
    <property type="match status" value="1"/>
</dbReference>
<evidence type="ECO:0000256" key="3">
    <source>
        <dbReference type="SAM" id="MobiDB-lite"/>
    </source>
</evidence>
<dbReference type="InterPro" id="IPR001584">
    <property type="entry name" value="Integrase_cat-core"/>
</dbReference>
<gene>
    <name evidence="7" type="ORF">MEDL_63958</name>
</gene>
<accession>A0A8S3VBX1</accession>
<feature type="compositionally biased region" description="Basic residues" evidence="3">
    <location>
        <begin position="803"/>
        <end position="814"/>
    </location>
</feature>
<dbReference type="FunFam" id="1.10.340.70:FF:000001">
    <property type="entry name" value="Retrovirus-related Pol polyprotein from transposon gypsy-like Protein"/>
    <property type="match status" value="1"/>
</dbReference>
<dbReference type="EMBL" id="CAJPWZ010003116">
    <property type="protein sequence ID" value="CAG2252354.1"/>
    <property type="molecule type" value="Genomic_DNA"/>
</dbReference>
<protein>
    <submittedName>
        <fullName evidence="7">Uncharacterized protein</fullName>
    </submittedName>
</protein>
<feature type="compositionally biased region" description="Basic and acidic residues" evidence="3">
    <location>
        <begin position="257"/>
        <end position="270"/>
    </location>
</feature>
<dbReference type="GO" id="GO:0015074">
    <property type="term" value="P:DNA integration"/>
    <property type="evidence" value="ECO:0007669"/>
    <property type="project" value="InterPro"/>
</dbReference>
<dbReference type="PROSITE" id="PS50994">
    <property type="entry name" value="INTEGRASE"/>
    <property type="match status" value="1"/>
</dbReference>
<evidence type="ECO:0000259" key="4">
    <source>
        <dbReference type="PROSITE" id="PS50157"/>
    </source>
</evidence>
<reference evidence="7" key="1">
    <citation type="submission" date="2021-03" db="EMBL/GenBank/DDBJ databases">
        <authorList>
            <person name="Bekaert M."/>
        </authorList>
    </citation>
    <scope>NUCLEOTIDE SEQUENCE</scope>
</reference>
<dbReference type="SUPFAM" id="SSF53098">
    <property type="entry name" value="Ribonuclease H-like"/>
    <property type="match status" value="1"/>
</dbReference>
<dbReference type="Pfam" id="PF17921">
    <property type="entry name" value="Integrase_H2C2"/>
    <property type="match status" value="1"/>
</dbReference>
<dbReference type="InterPro" id="IPR041588">
    <property type="entry name" value="Integrase_H2C2"/>
</dbReference>
<dbReference type="Pfam" id="PF22938">
    <property type="entry name" value="Integrase_p58_C"/>
    <property type="match status" value="1"/>
</dbReference>
<dbReference type="InterPro" id="IPR054465">
    <property type="entry name" value="Integrase_p58-like_C"/>
</dbReference>
<keyword evidence="2" id="KW-0862">Zinc</keyword>
<dbReference type="InterPro" id="IPR001995">
    <property type="entry name" value="Peptidase_A2_cat"/>
</dbReference>
<evidence type="ECO:0000259" key="6">
    <source>
        <dbReference type="PROSITE" id="PS50994"/>
    </source>
</evidence>
<keyword evidence="1" id="KW-0378">Hydrolase</keyword>
<dbReference type="Proteomes" id="UP000683360">
    <property type="component" value="Unassembled WGS sequence"/>
</dbReference>
<name>A0A8S3VBX1_MYTED</name>
<keyword evidence="2" id="KW-0863">Zinc-finger</keyword>
<evidence type="ECO:0000256" key="2">
    <source>
        <dbReference type="PROSITE-ProRule" id="PRU00042"/>
    </source>
</evidence>
<feature type="domain" description="Peptidase A2" evidence="5">
    <location>
        <begin position="387"/>
        <end position="460"/>
    </location>
</feature>
<feature type="region of interest" description="Disordered" evidence="3">
    <location>
        <begin position="761"/>
        <end position="823"/>
    </location>
</feature>
<feature type="compositionally biased region" description="Basic and acidic residues" evidence="3">
    <location>
        <begin position="1287"/>
        <end position="1298"/>
    </location>
</feature>
<feature type="domain" description="C2H2-type" evidence="4">
    <location>
        <begin position="1402"/>
        <end position="1430"/>
    </location>
</feature>
<dbReference type="OrthoDB" id="6745242at2759"/>
<feature type="compositionally biased region" description="Polar residues" evidence="3">
    <location>
        <begin position="1328"/>
        <end position="1339"/>
    </location>
</feature>
<feature type="region of interest" description="Disordered" evidence="3">
    <location>
        <begin position="240"/>
        <end position="354"/>
    </location>
</feature>
<dbReference type="InterPro" id="IPR021109">
    <property type="entry name" value="Peptidase_aspartic_dom_sf"/>
</dbReference>
<feature type="compositionally biased region" description="Polar residues" evidence="3">
    <location>
        <begin position="245"/>
        <end position="256"/>
    </location>
</feature>
<dbReference type="Pfam" id="PF00665">
    <property type="entry name" value="rve"/>
    <property type="match status" value="1"/>
</dbReference>
<organism evidence="7 8">
    <name type="scientific">Mytilus edulis</name>
    <name type="common">Blue mussel</name>
    <dbReference type="NCBI Taxonomy" id="6550"/>
    <lineage>
        <taxon>Eukaryota</taxon>
        <taxon>Metazoa</taxon>
        <taxon>Spiralia</taxon>
        <taxon>Lophotrochozoa</taxon>
        <taxon>Mollusca</taxon>
        <taxon>Bivalvia</taxon>
        <taxon>Autobranchia</taxon>
        <taxon>Pteriomorphia</taxon>
        <taxon>Mytilida</taxon>
        <taxon>Mytiloidea</taxon>
        <taxon>Mytilidae</taxon>
        <taxon>Mytilinae</taxon>
        <taxon>Mytilus</taxon>
    </lineage>
</organism>
<feature type="region of interest" description="Disordered" evidence="3">
    <location>
        <begin position="1287"/>
        <end position="1340"/>
    </location>
</feature>
<feature type="compositionally biased region" description="Basic residues" evidence="3">
    <location>
        <begin position="312"/>
        <end position="325"/>
    </location>
</feature>
<evidence type="ECO:0000259" key="5">
    <source>
        <dbReference type="PROSITE" id="PS50175"/>
    </source>
</evidence>
<keyword evidence="8" id="KW-1185">Reference proteome</keyword>
<dbReference type="GO" id="GO:0008270">
    <property type="term" value="F:zinc ion binding"/>
    <property type="evidence" value="ECO:0007669"/>
    <property type="project" value="UniProtKB-KW"/>
</dbReference>
<dbReference type="InterPro" id="IPR013087">
    <property type="entry name" value="Znf_C2H2_type"/>
</dbReference>
<comment type="caution">
    <text evidence="7">The sequence shown here is derived from an EMBL/GenBank/DDBJ whole genome shotgun (WGS) entry which is preliminary data.</text>
</comment>
<dbReference type="PANTHER" id="PTHR37984:SF15">
    <property type="entry name" value="INTEGRASE CATALYTIC DOMAIN-CONTAINING PROTEIN"/>
    <property type="match status" value="1"/>
</dbReference>
<sequence length="1430" mass="162659">MIKPKMENTAMHEDEGRGTMQLFNQPETAEVDNRYCNQGKEPVLENIPHTQEYSVRRTFSGTSTDVWNDFLQYFENLAGLNRWNAEKSRRVLLSTLRGQAETYAYGIPLVIQRDYNRLKEKMGERFGHTAMKERYVTEAKLRKRQPNESLRDFGQAIEDLYRRAYPSSPEIVEESAIKSFLDKCGQAEDFRLAVKRTRPKTLQDAVLSAMQEECLRAGEKDLAKDGKIVNRQIYEVDDGGDIQDVATNGNSRTIGSTDHEANNRSIEKSPHSYPYDSGRGYRGRPYSREGADTGGQVSVTRERPNGNGGFNGKRKRRKQKRRRLKEGKPLLNSSSSSSSDNNTSGTLGPKIGASDNPAVVASDVRVKGVGCMLIRGQIEGALVIWKIDTGAKSTFISKNTYDMMVDKPALHPVGGNYVAANGQKLDCLGKAKMILTFHNQVFEHEVVVGGVSCNLIGEDFISTYRCVWDHDEASFIIKGSRIPLEGGDVSNRPGRVIALENMLVSAGHEAIIKSGVTNRAGITEESSLIGILTPERPFLEKYGLAIARTLVDAANDVVYTRVFNPGPNDVVVYKHTHMALFTPVSRIGHTFNLNKSKDPVLQVNVAPISNMAATIPEHLNAVLERGCSHLNEEQKIKFKNFLLKNQECFAKPGEVGRTHLGTHKIKLKDETPIREPPRRIPLYKRQALEEEIEKLEQRGLIEKPGARHGNADAMSRLVTQSGEICKQCEMPWNYVYDGPNEFEIEHMKESKTVGMVSDDDDLEHRDLEDPEASCPSPRRLPDISDGATPGLGNDVSGETPTLRRGRKPNRPKPAKNKDEPSIDLSLNSIREKQEADGTLKQILDFKMKDEKPKWEEISREGTALKFWLARWEILEIKNDVLCMYWEDNTESARWKICLPKILAETVLWYLHDNKTAGHVGIKKTCEKAKLSPFYWQNMQESVRNYVNKCEICGERKNPPNKKRHFMKSYVVGSPFERIATDIAGPFPITDHKNKYILVIGDYFSKLTEAYAIPDTLTTTIADILVRTWVKRYGCPLEIHSDQGRQYESAMFKEVCQLLGINKTRTTPLHPRSDGMIERMNRSINDMLSKYIKSCQRDWDLYLDFLTMAYNSTPHESTGISPHKLVYGQEKRLPLEIITEPIDENTEEPQFASDYVQELEERLRKAHDYARQHLKISAERQKLLYNARVKPKNYEVGDLVWRNQKKNTPGLKLKISRQWTGPWAVVDKFSEVIFKIQHSQKSPPVIIHGDNLKPYRGNKKLDWVAKIPRKQVPAVFPTLSRFIEDKVDQTGKQHTEKQVGGEIPTSPLIENKEKSELNNSPDVDYAISPNDSGTSPSTIRSPGVLRTRVRYLCKPLRGKITEPEHKQQTRKGRAVKIPARFKDFIHLVEENEAKMDNNNNEKHICEDCGQQYANKRNLRRHRNQVHDEYKN</sequence>
<feature type="domain" description="Integrase catalytic" evidence="6">
    <location>
        <begin position="970"/>
        <end position="1129"/>
    </location>
</feature>
<dbReference type="InterPro" id="IPR050951">
    <property type="entry name" value="Retrovirus_Pol_polyprotein"/>
</dbReference>